<reference evidence="1 2" key="1">
    <citation type="journal article" date="2002" name="J. Bacteriol.">
        <title>Genome sequence of Yersinia pestis KIM.</title>
        <authorList>
            <person name="Deng W."/>
            <person name="Burland V."/>
            <person name="Plunkett G.III."/>
            <person name="Boutin A."/>
            <person name="Mayhew G.F."/>
            <person name="Liss P."/>
            <person name="Perna N.T."/>
            <person name="Rose D.J."/>
            <person name="Mau B."/>
            <person name="Zhou S."/>
            <person name="Schwartz D.C."/>
            <person name="Fetherston J.D."/>
            <person name="Lindler L.E."/>
            <person name="Brubaker R.R."/>
            <person name="Plana G.V."/>
            <person name="Straley S.C."/>
            <person name="McDonough K.A."/>
            <person name="Nilles M.L."/>
            <person name="Matson J.S."/>
            <person name="Blattner F.R."/>
            <person name="Perry R.D."/>
        </authorList>
    </citation>
    <scope>NUCLEOTIDE SEQUENCE [LARGE SCALE GENOMIC DNA]</scope>
    <source>
        <strain evidence="2">KIM10+ / Biovar Mediaevalis</strain>
    </source>
</reference>
<evidence type="ECO:0000313" key="1">
    <source>
        <dbReference type="EMBL" id="AAM86951.1"/>
    </source>
</evidence>
<dbReference type="KEGG" id="ypk:y3401"/>
<evidence type="ECO:0000313" key="2">
    <source>
        <dbReference type="Proteomes" id="UP000002490"/>
    </source>
</evidence>
<dbReference type="AlphaFoldDB" id="A0A3G5LHJ8"/>
<name>A0A3G5LHJ8_YERPE</name>
<dbReference type="Proteomes" id="UP000002490">
    <property type="component" value="Chromosome"/>
</dbReference>
<proteinExistence type="predicted"/>
<accession>A0A3G5LHJ8</accession>
<dbReference type="EMBL" id="AE009952">
    <property type="protein sequence ID" value="AAM86951.1"/>
    <property type="molecule type" value="Genomic_DNA"/>
</dbReference>
<sequence length="67" mass="7802">MTDLSADFPLFIGSIFSYIHAVPLLRQEIISISSPARFSHDIFTRERTEYVRCKTAERSADRHTERD</sequence>
<protein>
    <submittedName>
        <fullName evidence="1">Uncharacterized protein</fullName>
    </submittedName>
</protein>
<gene>
    <name evidence="1" type="ordered locus">y3401</name>
</gene>
<organism evidence="1 2">
    <name type="scientific">Yersinia pestis</name>
    <dbReference type="NCBI Taxonomy" id="632"/>
    <lineage>
        <taxon>Bacteria</taxon>
        <taxon>Pseudomonadati</taxon>
        <taxon>Pseudomonadota</taxon>
        <taxon>Gammaproteobacteria</taxon>
        <taxon>Enterobacterales</taxon>
        <taxon>Yersiniaceae</taxon>
        <taxon>Yersinia</taxon>
    </lineage>
</organism>